<dbReference type="SMART" id="SM00465">
    <property type="entry name" value="GIYc"/>
    <property type="match status" value="1"/>
</dbReference>
<dbReference type="InterPro" id="IPR003647">
    <property type="entry name" value="Intron_nuc_1_rpt"/>
</dbReference>
<dbReference type="Gene3D" id="1.10.10.10">
    <property type="entry name" value="Winged helix-like DNA-binding domain superfamily/Winged helix DNA-binding domain"/>
    <property type="match status" value="3"/>
</dbReference>
<dbReference type="InterPro" id="IPR010896">
    <property type="entry name" value="NUMOD1"/>
</dbReference>
<dbReference type="Pfam" id="PF01541">
    <property type="entry name" value="GIY-YIG"/>
    <property type="match status" value="1"/>
</dbReference>
<dbReference type="KEGG" id="pfaa:MM59RIKEN_07390"/>
<gene>
    <name evidence="2" type="ORF">MM59RIKEN_07390</name>
</gene>
<evidence type="ECO:0000313" key="2">
    <source>
        <dbReference type="EMBL" id="BCK83420.1"/>
    </source>
</evidence>
<dbReference type="CDD" id="cd10443">
    <property type="entry name" value="GIY-YIG_HE_Tlr8p_PBC-V_like"/>
    <property type="match status" value="1"/>
</dbReference>
<dbReference type="InterPro" id="IPR035901">
    <property type="entry name" value="GIY-YIG_endonuc_sf"/>
</dbReference>
<organism evidence="2 3">
    <name type="scientific">Pusillibacter faecalis</name>
    <dbReference type="NCBI Taxonomy" id="2714358"/>
    <lineage>
        <taxon>Bacteria</taxon>
        <taxon>Bacillati</taxon>
        <taxon>Bacillota</taxon>
        <taxon>Clostridia</taxon>
        <taxon>Eubacteriales</taxon>
        <taxon>Oscillospiraceae</taxon>
        <taxon>Pusillibacter</taxon>
    </lineage>
</organism>
<accession>A0A810Q5P5</accession>
<feature type="domain" description="GIY-YIG" evidence="1">
    <location>
        <begin position="1"/>
        <end position="83"/>
    </location>
</feature>
<dbReference type="Gene3D" id="3.40.1440.10">
    <property type="entry name" value="GIY-YIG endonuclease"/>
    <property type="match status" value="1"/>
</dbReference>
<dbReference type="AlphaFoldDB" id="A0A810Q5P5"/>
<dbReference type="GO" id="GO:0004519">
    <property type="term" value="F:endonuclease activity"/>
    <property type="evidence" value="ECO:0007669"/>
    <property type="project" value="InterPro"/>
</dbReference>
<dbReference type="SMART" id="SM00497">
    <property type="entry name" value="IENR1"/>
    <property type="match status" value="3"/>
</dbReference>
<protein>
    <recommendedName>
        <fullName evidence="1">GIY-YIG domain-containing protein</fullName>
    </recommendedName>
</protein>
<evidence type="ECO:0000259" key="1">
    <source>
        <dbReference type="PROSITE" id="PS50164"/>
    </source>
</evidence>
<name>A0A810Q5P5_9FIRM</name>
<reference evidence="2" key="1">
    <citation type="submission" date="2020-09" db="EMBL/GenBank/DDBJ databases">
        <title>New species isolated from human feces.</title>
        <authorList>
            <person name="Kitahara M."/>
            <person name="Shigeno Y."/>
            <person name="Shime M."/>
            <person name="Matsumoto Y."/>
            <person name="Nakamura S."/>
            <person name="Motooka D."/>
            <person name="Fukuoka S."/>
            <person name="Nishikawa H."/>
            <person name="Benno Y."/>
        </authorList>
    </citation>
    <scope>NUCLEOTIDE SEQUENCE</scope>
    <source>
        <strain evidence="2">MM59</strain>
    </source>
</reference>
<proteinExistence type="predicted"/>
<keyword evidence="3" id="KW-1185">Reference proteome</keyword>
<evidence type="ECO:0000313" key="3">
    <source>
        <dbReference type="Proteomes" id="UP000679848"/>
    </source>
</evidence>
<dbReference type="InterPro" id="IPR000305">
    <property type="entry name" value="GIY-YIG_endonuc"/>
</dbReference>
<dbReference type="SUPFAM" id="SSF82771">
    <property type="entry name" value="GIY-YIG endonuclease"/>
    <property type="match status" value="1"/>
</dbReference>
<dbReference type="RefSeq" id="WP_213542678.1">
    <property type="nucleotide sequence ID" value="NZ_AP023420.1"/>
</dbReference>
<dbReference type="PROSITE" id="PS50164">
    <property type="entry name" value="GIY_YIG"/>
    <property type="match status" value="1"/>
</dbReference>
<dbReference type="NCBIfam" id="TIGR01453">
    <property type="entry name" value="grpIintron_endo"/>
    <property type="match status" value="1"/>
</dbReference>
<dbReference type="EMBL" id="AP023420">
    <property type="protein sequence ID" value="BCK83420.1"/>
    <property type="molecule type" value="Genomic_DNA"/>
</dbReference>
<dbReference type="InterPro" id="IPR036388">
    <property type="entry name" value="WH-like_DNA-bd_sf"/>
</dbReference>
<dbReference type="Proteomes" id="UP000679848">
    <property type="component" value="Chromosome"/>
</dbReference>
<dbReference type="Pfam" id="PF07453">
    <property type="entry name" value="NUMOD1"/>
    <property type="match status" value="1"/>
</dbReference>
<dbReference type="InterPro" id="IPR006350">
    <property type="entry name" value="Intron_endoG1"/>
</dbReference>
<sequence length="296" mass="34415">MYCIYKVTNKINNKVYIGKTKDFERRKKEHLAHKTNHLFSRALHKYGEDSFLWEIIEADINTVEEASDREKFWIKKYRSYFRWDGANGYNMTPGGDGGSCWNVRKVASYSLSGHFLMAFDTVSDCAKYYNIFETTSISVVCNDNHRSCKGMMFRYFDDTPEVKIEPYKFDNHRKVPICKLNKDGHLIKRYDGIVDAEKDGHRHSGIVACILGRYKTSDGYVWCYEKDLCSYIGIKAKPISRIHVRQYSLDNNFIASFESCAEAERQNGLPKGSYKKIHRALSSKSHISHGFRWLPA</sequence>